<gene>
    <name evidence="2" type="ORF">Ami103574_15470</name>
</gene>
<keyword evidence="3" id="KW-1185">Reference proteome</keyword>
<dbReference type="RefSeq" id="WP_163067843.1">
    <property type="nucleotide sequence ID" value="NZ_CP048649.1"/>
</dbReference>
<sequence>MKHTTVLEMPSVGYVRLLHAVPDAPKVDVYANQQLLASGLAYGQHTDYIPLTRGLYTFTLYAADDTEQPLLVNQLSVGIGDLYTVCICGMAATINFLAVSDFAQPPGIINALFRFVHLSPDTPAVDVTLPNGTLLFSQVSFQQITRYLPIAPRPFNFQLRLDSNPAVVIITLPSFSLHQGKIYTLYALGLSMGTPPLDGLFLEDNNLT</sequence>
<proteinExistence type="predicted"/>
<protein>
    <submittedName>
        <fullName evidence="2">DUF4397 domain-containing protein</fullName>
    </submittedName>
</protein>
<reference evidence="2 3" key="1">
    <citation type="submission" date="2020-02" db="EMBL/GenBank/DDBJ databases">
        <authorList>
            <person name="Kim Y.B."/>
            <person name="Roh S.W."/>
        </authorList>
    </citation>
    <scope>NUCLEOTIDE SEQUENCE [LARGE SCALE GENOMIC DNA]</scope>
    <source>
        <strain evidence="2 3">DSM 103574</strain>
    </source>
</reference>
<evidence type="ECO:0000259" key="1">
    <source>
        <dbReference type="Pfam" id="PF14344"/>
    </source>
</evidence>
<name>A0A858BZM4_9FIRM</name>
<dbReference type="AlphaFoldDB" id="A0A858BZM4"/>
<dbReference type="EMBL" id="CP048649">
    <property type="protein sequence ID" value="QIB70608.1"/>
    <property type="molecule type" value="Genomic_DNA"/>
</dbReference>
<dbReference type="Proteomes" id="UP000466848">
    <property type="component" value="Chromosome"/>
</dbReference>
<evidence type="ECO:0000313" key="3">
    <source>
        <dbReference type="Proteomes" id="UP000466848"/>
    </source>
</evidence>
<accession>A0A858BZM4</accession>
<evidence type="ECO:0000313" key="2">
    <source>
        <dbReference type="EMBL" id="QIB70608.1"/>
    </source>
</evidence>
<dbReference type="Pfam" id="PF14344">
    <property type="entry name" value="DUF4397"/>
    <property type="match status" value="1"/>
</dbReference>
<dbReference type="KEGG" id="abut:Ami103574_15470"/>
<feature type="domain" description="DUF4397" evidence="1">
    <location>
        <begin position="14"/>
        <end position="128"/>
    </location>
</feature>
<organism evidence="2 3">
    <name type="scientific">Aminipila butyrica</name>
    <dbReference type="NCBI Taxonomy" id="433296"/>
    <lineage>
        <taxon>Bacteria</taxon>
        <taxon>Bacillati</taxon>
        <taxon>Bacillota</taxon>
        <taxon>Clostridia</taxon>
        <taxon>Peptostreptococcales</taxon>
        <taxon>Anaerovoracaceae</taxon>
        <taxon>Aminipila</taxon>
    </lineage>
</organism>
<dbReference type="InterPro" id="IPR025510">
    <property type="entry name" value="DUF4397"/>
</dbReference>